<keyword evidence="2 5" id="KW-0812">Transmembrane</keyword>
<dbReference type="GO" id="GO:0016874">
    <property type="term" value="F:ligase activity"/>
    <property type="evidence" value="ECO:0007669"/>
    <property type="project" value="UniProtKB-KW"/>
</dbReference>
<keyword evidence="8" id="KW-1185">Reference proteome</keyword>
<evidence type="ECO:0000256" key="5">
    <source>
        <dbReference type="SAM" id="Phobius"/>
    </source>
</evidence>
<sequence length="437" mass="45339">MNLPSANDSRPEATRSTRAAERLVLAGAAIAIAGSAWLVDPFAEAAFDAPKRAAVLGGAALGALGLARDDAAPHWRRWSRGARAIAACLLLLVGWWFVAALASPHADVAWPAFRRSLLFLLLLPIGASRALDGRGGRLLLGLFALACASNALLSLAQFGGLELPFEVAQIGGRFKTGALLGNEGYVSLACAMLGAAGAAIAACATQPRARVLGAAALAVAIATIAANRQATSAAALLVAAVVVVALRCDARRFVVLVFAALALVATSALVPPLRAASWERLPLGVDGYQRLTTYRLGAWAAALDMATARPWTGYGPGTYGAEQQVHRFDVEIATRARFVHPLGATFVYAHEDWLQLAAEAGWPALLLALAAAGALLHGLLRLARGAADVERAVLLALLATGMVAALAWFPMQIPLTASALLLATGRAWRLLAGEATR</sequence>
<gene>
    <name evidence="7" type="ORF">EV148_101589</name>
</gene>
<keyword evidence="4 5" id="KW-0472">Membrane</keyword>
<name>A0A4V2S370_9GAMM</name>
<feature type="transmembrane region" description="Helical" evidence="5">
    <location>
        <begin position="51"/>
        <end position="69"/>
    </location>
</feature>
<dbReference type="PANTHER" id="PTHR37422:SF13">
    <property type="entry name" value="LIPOPOLYSACCHARIDE BIOSYNTHESIS PROTEIN PA4999-RELATED"/>
    <property type="match status" value="1"/>
</dbReference>
<evidence type="ECO:0000313" key="8">
    <source>
        <dbReference type="Proteomes" id="UP000294862"/>
    </source>
</evidence>
<feature type="transmembrane region" description="Helical" evidence="5">
    <location>
        <begin position="81"/>
        <end position="102"/>
    </location>
</feature>
<feature type="domain" description="O-antigen ligase-related" evidence="6">
    <location>
        <begin position="216"/>
        <end position="368"/>
    </location>
</feature>
<feature type="transmembrane region" description="Helical" evidence="5">
    <location>
        <begin position="360"/>
        <end position="380"/>
    </location>
</feature>
<evidence type="ECO:0000256" key="2">
    <source>
        <dbReference type="ARBA" id="ARBA00022692"/>
    </source>
</evidence>
<feature type="transmembrane region" description="Helical" evidence="5">
    <location>
        <begin position="108"/>
        <end position="126"/>
    </location>
</feature>
<feature type="transmembrane region" description="Helical" evidence="5">
    <location>
        <begin position="392"/>
        <end position="411"/>
    </location>
</feature>
<evidence type="ECO:0000313" key="7">
    <source>
        <dbReference type="EMBL" id="TCO43170.1"/>
    </source>
</evidence>
<reference evidence="7 8" key="1">
    <citation type="journal article" date="2015" name="Stand. Genomic Sci.">
        <title>Genomic Encyclopedia of Bacterial and Archaeal Type Strains, Phase III: the genomes of soil and plant-associated and newly described type strains.</title>
        <authorList>
            <person name="Whitman W.B."/>
            <person name="Woyke T."/>
            <person name="Klenk H.P."/>
            <person name="Zhou Y."/>
            <person name="Lilburn T.G."/>
            <person name="Beck B.J."/>
            <person name="De Vos P."/>
            <person name="Vandamme P."/>
            <person name="Eisen J.A."/>
            <person name="Garrity G."/>
            <person name="Hugenholtz P."/>
            <person name="Kyrpides N.C."/>
        </authorList>
    </citation>
    <scope>NUCLEOTIDE SEQUENCE [LARGE SCALE GENOMIC DNA]</scope>
    <source>
        <strain evidence="7 8">A3</strain>
    </source>
</reference>
<feature type="transmembrane region" description="Helical" evidence="5">
    <location>
        <begin position="138"/>
        <end position="158"/>
    </location>
</feature>
<dbReference type="AlphaFoldDB" id="A0A4V2S370"/>
<accession>A0A4V2S370</accession>
<dbReference type="OrthoDB" id="9815923at2"/>
<evidence type="ECO:0000259" key="6">
    <source>
        <dbReference type="Pfam" id="PF04932"/>
    </source>
</evidence>
<keyword evidence="3 5" id="KW-1133">Transmembrane helix</keyword>
<comment type="subcellular location">
    <subcellularLocation>
        <location evidence="1">Membrane</location>
        <topology evidence="1">Multi-pass membrane protein</topology>
    </subcellularLocation>
</comment>
<evidence type="ECO:0000256" key="4">
    <source>
        <dbReference type="ARBA" id="ARBA00023136"/>
    </source>
</evidence>
<feature type="transmembrane region" description="Helical" evidence="5">
    <location>
        <begin position="20"/>
        <end position="39"/>
    </location>
</feature>
<keyword evidence="7" id="KW-0436">Ligase</keyword>
<protein>
    <submittedName>
        <fullName evidence="7">O-antigen ligase</fullName>
    </submittedName>
</protein>
<dbReference type="EMBL" id="SLWQ01000001">
    <property type="protein sequence ID" value="TCO43170.1"/>
    <property type="molecule type" value="Genomic_DNA"/>
</dbReference>
<dbReference type="InterPro" id="IPR051533">
    <property type="entry name" value="WaaL-like"/>
</dbReference>
<evidence type="ECO:0000256" key="3">
    <source>
        <dbReference type="ARBA" id="ARBA00022989"/>
    </source>
</evidence>
<dbReference type="Proteomes" id="UP000294862">
    <property type="component" value="Unassembled WGS sequence"/>
</dbReference>
<dbReference type="Pfam" id="PF04932">
    <property type="entry name" value="Wzy_C"/>
    <property type="match status" value="1"/>
</dbReference>
<dbReference type="GO" id="GO:0016020">
    <property type="term" value="C:membrane"/>
    <property type="evidence" value="ECO:0007669"/>
    <property type="project" value="UniProtKB-SubCell"/>
</dbReference>
<feature type="transmembrane region" description="Helical" evidence="5">
    <location>
        <begin position="232"/>
        <end position="248"/>
    </location>
</feature>
<organism evidence="7 8">
    <name type="scientific">Dokdonella fugitiva</name>
    <dbReference type="NCBI Taxonomy" id="328517"/>
    <lineage>
        <taxon>Bacteria</taxon>
        <taxon>Pseudomonadati</taxon>
        <taxon>Pseudomonadota</taxon>
        <taxon>Gammaproteobacteria</taxon>
        <taxon>Lysobacterales</taxon>
        <taxon>Rhodanobacteraceae</taxon>
        <taxon>Dokdonella</taxon>
    </lineage>
</organism>
<comment type="caution">
    <text evidence="7">The sequence shown here is derived from an EMBL/GenBank/DDBJ whole genome shotgun (WGS) entry which is preliminary data.</text>
</comment>
<dbReference type="InterPro" id="IPR007016">
    <property type="entry name" value="O-antigen_ligase-rel_domated"/>
</dbReference>
<feature type="transmembrane region" description="Helical" evidence="5">
    <location>
        <begin position="253"/>
        <end position="273"/>
    </location>
</feature>
<dbReference type="PANTHER" id="PTHR37422">
    <property type="entry name" value="TEICHURONIC ACID BIOSYNTHESIS PROTEIN TUAE"/>
    <property type="match status" value="1"/>
</dbReference>
<dbReference type="RefSeq" id="WP_158287284.1">
    <property type="nucleotide sequence ID" value="NZ_SLWQ01000001.1"/>
</dbReference>
<feature type="transmembrane region" description="Helical" evidence="5">
    <location>
        <begin position="209"/>
        <end position="226"/>
    </location>
</feature>
<proteinExistence type="predicted"/>
<feature type="transmembrane region" description="Helical" evidence="5">
    <location>
        <begin position="184"/>
        <end position="202"/>
    </location>
</feature>
<evidence type="ECO:0000256" key="1">
    <source>
        <dbReference type="ARBA" id="ARBA00004141"/>
    </source>
</evidence>